<dbReference type="Pfam" id="PF01753">
    <property type="entry name" value="zf-MYND"/>
    <property type="match status" value="1"/>
</dbReference>
<organism evidence="6 7">
    <name type="scientific">Klebsormidium nitens</name>
    <name type="common">Green alga</name>
    <name type="synonym">Ulothrix nitens</name>
    <dbReference type="NCBI Taxonomy" id="105231"/>
    <lineage>
        <taxon>Eukaryota</taxon>
        <taxon>Viridiplantae</taxon>
        <taxon>Streptophyta</taxon>
        <taxon>Klebsormidiophyceae</taxon>
        <taxon>Klebsormidiales</taxon>
        <taxon>Klebsormidiaceae</taxon>
        <taxon>Klebsormidium</taxon>
    </lineage>
</organism>
<evidence type="ECO:0000256" key="4">
    <source>
        <dbReference type="PROSITE-ProRule" id="PRU00134"/>
    </source>
</evidence>
<keyword evidence="7" id="KW-1185">Reference proteome</keyword>
<feature type="domain" description="MYND-type" evidence="5">
    <location>
        <begin position="357"/>
        <end position="402"/>
    </location>
</feature>
<dbReference type="EMBL" id="DF237685">
    <property type="protein sequence ID" value="GAQ91158.1"/>
    <property type="molecule type" value="Genomic_DNA"/>
</dbReference>
<keyword evidence="1" id="KW-0479">Metal-binding</keyword>
<reference evidence="6 7" key="1">
    <citation type="journal article" date="2014" name="Nat. Commun.">
        <title>Klebsormidium flaccidum genome reveals primary factors for plant terrestrial adaptation.</title>
        <authorList>
            <person name="Hori K."/>
            <person name="Maruyama F."/>
            <person name="Fujisawa T."/>
            <person name="Togashi T."/>
            <person name="Yamamoto N."/>
            <person name="Seo M."/>
            <person name="Sato S."/>
            <person name="Yamada T."/>
            <person name="Mori H."/>
            <person name="Tajima N."/>
            <person name="Moriyama T."/>
            <person name="Ikeuchi M."/>
            <person name="Watanabe M."/>
            <person name="Wada H."/>
            <person name="Kobayashi K."/>
            <person name="Saito M."/>
            <person name="Masuda T."/>
            <person name="Sasaki-Sekimoto Y."/>
            <person name="Mashiguchi K."/>
            <person name="Awai K."/>
            <person name="Shimojima M."/>
            <person name="Masuda S."/>
            <person name="Iwai M."/>
            <person name="Nobusawa T."/>
            <person name="Narise T."/>
            <person name="Kondo S."/>
            <person name="Saito H."/>
            <person name="Sato R."/>
            <person name="Murakawa M."/>
            <person name="Ihara Y."/>
            <person name="Oshima-Yamada Y."/>
            <person name="Ohtaka K."/>
            <person name="Satoh M."/>
            <person name="Sonobe K."/>
            <person name="Ishii M."/>
            <person name="Ohtani R."/>
            <person name="Kanamori-Sato M."/>
            <person name="Honoki R."/>
            <person name="Miyazaki D."/>
            <person name="Mochizuki H."/>
            <person name="Umetsu J."/>
            <person name="Higashi K."/>
            <person name="Shibata D."/>
            <person name="Kamiya Y."/>
            <person name="Sato N."/>
            <person name="Nakamura Y."/>
            <person name="Tabata S."/>
            <person name="Ida S."/>
            <person name="Kurokawa K."/>
            <person name="Ohta H."/>
        </authorList>
    </citation>
    <scope>NUCLEOTIDE SEQUENCE [LARGE SCALE GENOMIC DNA]</scope>
    <source>
        <strain evidence="6 7">NIES-2285</strain>
    </source>
</reference>
<proteinExistence type="predicted"/>
<evidence type="ECO:0000256" key="1">
    <source>
        <dbReference type="ARBA" id="ARBA00022723"/>
    </source>
</evidence>
<sequence>MAPGLLRELERLRAKIERNAHNPAALTRAFISVSELVPSYFTTSVGETQSREVLESRTRHSWRWVELPQFPLRRFLPLAARALCRFPEERGLVLMIADLCTDLFKQNMIAKMEGMRCGILQGLCSAAGQVALSEPFSQDDMLFAERIFGAIRKVVEPASIGFYSQPVDVKEEFYSVERSAWGEVNVGDTLRVLAAREGWESFDGPPAANHAILLTLHYIKKHPAMTNMDHYLEVLRNIAEAFGNMFPTVAENAAFSSFVKDTLETARRPAQPQHLTRIQMDLIDEALLIYKRTLNPSEFPWNHSKPALLPALNRLYVQGAGLLNLVPLSLLVGAENLGRQEHRATVCETARKYESTCAKCSRLQSERPRGDPPFRRCARCQSVFYCGANCQRLHWREHRQVCVAP</sequence>
<accession>A0A1Y1ISK5</accession>
<dbReference type="Gene3D" id="6.10.140.2220">
    <property type="match status" value="1"/>
</dbReference>
<dbReference type="PROSITE" id="PS01360">
    <property type="entry name" value="ZF_MYND_1"/>
    <property type="match status" value="1"/>
</dbReference>
<gene>
    <name evidence="6" type="ORF">KFL_007360030</name>
</gene>
<evidence type="ECO:0000313" key="7">
    <source>
        <dbReference type="Proteomes" id="UP000054558"/>
    </source>
</evidence>
<evidence type="ECO:0000256" key="2">
    <source>
        <dbReference type="ARBA" id="ARBA00022771"/>
    </source>
</evidence>
<keyword evidence="2 4" id="KW-0863">Zinc-finger</keyword>
<protein>
    <recommendedName>
        <fullName evidence="5">MYND-type domain-containing protein</fullName>
    </recommendedName>
</protein>
<name>A0A1Y1ISK5_KLENI</name>
<dbReference type="Proteomes" id="UP000054558">
    <property type="component" value="Unassembled WGS sequence"/>
</dbReference>
<dbReference type="PROSITE" id="PS50865">
    <property type="entry name" value="ZF_MYND_2"/>
    <property type="match status" value="1"/>
</dbReference>
<dbReference type="AlphaFoldDB" id="A0A1Y1ISK5"/>
<evidence type="ECO:0000313" key="6">
    <source>
        <dbReference type="EMBL" id="GAQ91158.1"/>
    </source>
</evidence>
<evidence type="ECO:0000259" key="5">
    <source>
        <dbReference type="PROSITE" id="PS50865"/>
    </source>
</evidence>
<dbReference type="OrthoDB" id="2831360at2759"/>
<dbReference type="SUPFAM" id="SSF144232">
    <property type="entry name" value="HIT/MYND zinc finger-like"/>
    <property type="match status" value="1"/>
</dbReference>
<keyword evidence="3" id="KW-0862">Zinc</keyword>
<evidence type="ECO:0000256" key="3">
    <source>
        <dbReference type="ARBA" id="ARBA00022833"/>
    </source>
</evidence>
<dbReference type="GO" id="GO:0008270">
    <property type="term" value="F:zinc ion binding"/>
    <property type="evidence" value="ECO:0007669"/>
    <property type="project" value="UniProtKB-KW"/>
</dbReference>
<dbReference type="InterPro" id="IPR002893">
    <property type="entry name" value="Znf_MYND"/>
</dbReference>